<dbReference type="InterPro" id="IPR040839">
    <property type="entry name" value="MG4"/>
</dbReference>
<organism evidence="2 3">
    <name type="scientific">Scyliorhinus torazame</name>
    <name type="common">Cloudy catshark</name>
    <name type="synonym">Catulus torazame</name>
    <dbReference type="NCBI Taxonomy" id="75743"/>
    <lineage>
        <taxon>Eukaryota</taxon>
        <taxon>Metazoa</taxon>
        <taxon>Chordata</taxon>
        <taxon>Craniata</taxon>
        <taxon>Vertebrata</taxon>
        <taxon>Chondrichthyes</taxon>
        <taxon>Elasmobranchii</taxon>
        <taxon>Galeomorphii</taxon>
        <taxon>Galeoidea</taxon>
        <taxon>Carcharhiniformes</taxon>
        <taxon>Scyliorhinidae</taxon>
        <taxon>Scyliorhinus</taxon>
    </lineage>
</organism>
<accession>A0A401PW00</accession>
<dbReference type="EMBL" id="BFAA01011547">
    <property type="protein sequence ID" value="GCB77299.1"/>
    <property type="molecule type" value="Genomic_DNA"/>
</dbReference>
<dbReference type="Pfam" id="PF17789">
    <property type="entry name" value="MG4"/>
    <property type="match status" value="1"/>
</dbReference>
<name>A0A401PW00_SCYTO</name>
<dbReference type="Proteomes" id="UP000288216">
    <property type="component" value="Unassembled WGS sequence"/>
</dbReference>
<dbReference type="STRING" id="75743.A0A401PW00"/>
<dbReference type="PANTHER" id="PTHR11412:SF86">
    <property type="entry name" value="COMPLEMENT C4-A-RELATED"/>
    <property type="match status" value="1"/>
</dbReference>
<dbReference type="GO" id="GO:0006956">
    <property type="term" value="P:complement activation"/>
    <property type="evidence" value="ECO:0007669"/>
    <property type="project" value="TreeGrafter"/>
</dbReference>
<dbReference type="InterPro" id="IPR013783">
    <property type="entry name" value="Ig-like_fold"/>
</dbReference>
<protein>
    <recommendedName>
        <fullName evidence="1">Alpha-2-macroglobulin bait region domain-containing protein</fullName>
    </recommendedName>
</protein>
<sequence length="422" mass="47676">MHGCADDASKKFVRLSKTYNFQTGSLQTSGMCLIISPEPTKCETHWVTCYRSRNKNGFYLWVNQSRVGDFEIQGASTSYSIYQGYRKFQIKEHASKEEKQRNGNLSYTINLTKTKRFFIPGAPFQILALITYPDGSPVSEAPIEIDIIISEQKNMQATKEEVTDSIGELVLSFNVPENATGLYIKVTAGDKANGTEVSSEIAIKRHFSNQMYLYINVPNVLLYPGDIINVTLSAFSQLDISNVNFYYYMVLNKGKVLHFERIGRSDSISFPILITKDMVPYFRIVAYYIANIKGSESIISDSVRVEVEDPCSSKFQIQPALNTDNDQRDLLLSVFSDNVADVFIQAVDSQLYGPNKDMDTLQKVFYRKDFYDFGSSYGGGRNAVEVFEAAGLRFISDLMESTELTETTTIPWKRGPLTLPRE</sequence>
<dbReference type="SMART" id="SM01359">
    <property type="entry name" value="A2M_N_2"/>
    <property type="match status" value="1"/>
</dbReference>
<dbReference type="Pfam" id="PF07703">
    <property type="entry name" value="A2M_BRD"/>
    <property type="match status" value="1"/>
</dbReference>
<dbReference type="Gene3D" id="2.60.40.10">
    <property type="entry name" value="Immunoglobulins"/>
    <property type="match status" value="1"/>
</dbReference>
<dbReference type="PANTHER" id="PTHR11412">
    <property type="entry name" value="MACROGLOBULIN / COMPLEMENT"/>
    <property type="match status" value="1"/>
</dbReference>
<dbReference type="Gene3D" id="6.20.50.160">
    <property type="match status" value="1"/>
</dbReference>
<dbReference type="GO" id="GO:0005615">
    <property type="term" value="C:extracellular space"/>
    <property type="evidence" value="ECO:0007669"/>
    <property type="project" value="TreeGrafter"/>
</dbReference>
<dbReference type="Gene3D" id="2.60.40.1930">
    <property type="match status" value="2"/>
</dbReference>
<dbReference type="InterPro" id="IPR011625">
    <property type="entry name" value="A2M_N_BRD"/>
</dbReference>
<dbReference type="AlphaFoldDB" id="A0A401PW00"/>
<gene>
    <name evidence="2" type="ORF">scyTo_0017582</name>
</gene>
<reference evidence="2 3" key="1">
    <citation type="journal article" date="2018" name="Nat. Ecol. Evol.">
        <title>Shark genomes provide insights into elasmobranch evolution and the origin of vertebrates.</title>
        <authorList>
            <person name="Hara Y"/>
            <person name="Yamaguchi K"/>
            <person name="Onimaru K"/>
            <person name="Kadota M"/>
            <person name="Koyanagi M"/>
            <person name="Keeley SD"/>
            <person name="Tatsumi K"/>
            <person name="Tanaka K"/>
            <person name="Motone F"/>
            <person name="Kageyama Y"/>
            <person name="Nozu R"/>
            <person name="Adachi N"/>
            <person name="Nishimura O"/>
            <person name="Nakagawa R"/>
            <person name="Tanegashima C"/>
            <person name="Kiyatake I"/>
            <person name="Matsumoto R"/>
            <person name="Murakumo K"/>
            <person name="Nishida K"/>
            <person name="Terakita A"/>
            <person name="Kuratani S"/>
            <person name="Sato K"/>
            <person name="Hyodo S Kuraku.S."/>
        </authorList>
    </citation>
    <scope>NUCLEOTIDE SEQUENCE [LARGE SCALE GENOMIC DNA]</scope>
</reference>
<dbReference type="OMA" id="SWEINAF"/>
<feature type="domain" description="Alpha-2-macroglobulin bait region" evidence="1">
    <location>
        <begin position="213"/>
        <end position="351"/>
    </location>
</feature>
<evidence type="ECO:0000313" key="2">
    <source>
        <dbReference type="EMBL" id="GCB77299.1"/>
    </source>
</evidence>
<feature type="non-terminal residue" evidence="2">
    <location>
        <position position="422"/>
    </location>
</feature>
<keyword evidence="3" id="KW-1185">Reference proteome</keyword>
<evidence type="ECO:0000313" key="3">
    <source>
        <dbReference type="Proteomes" id="UP000288216"/>
    </source>
</evidence>
<dbReference type="OrthoDB" id="6359008at2759"/>
<evidence type="ECO:0000259" key="1">
    <source>
        <dbReference type="SMART" id="SM01359"/>
    </source>
</evidence>
<dbReference type="InterPro" id="IPR050473">
    <property type="entry name" value="A2M/Complement_sys"/>
</dbReference>
<proteinExistence type="predicted"/>
<comment type="caution">
    <text evidence="2">The sequence shown here is derived from an EMBL/GenBank/DDBJ whole genome shotgun (WGS) entry which is preliminary data.</text>
</comment>